<dbReference type="EMBL" id="LAZR01000349">
    <property type="protein sequence ID" value="KKN73179.1"/>
    <property type="molecule type" value="Genomic_DNA"/>
</dbReference>
<evidence type="ECO:0000313" key="1">
    <source>
        <dbReference type="EMBL" id="KKN73179.1"/>
    </source>
</evidence>
<sequence length="239" mass="27663">MNRDIRYLASILKKELGRHIMLKEVCSKSTFEIFENTLAKVAEYEFADDPEGRIQCEICEGRFAKDDMCGELGKNTCKLCFIQGLRERVEEAKPEQKKKEIFEQIFDRLLHKATMDVRKRIDEKTRYNHLCKALGLACEQAWGRYPSTAKEDEKEPPNMPAVGKDMLSQCEPSPVSLSDDELRQLIKDYSAADEIAKQILEKQIVRVAGTLSQLMKQHKDKYHSEAQRIYNEVKKSIIQ</sequence>
<gene>
    <name evidence="1" type="ORF">LCGC14_0403520</name>
</gene>
<comment type="caution">
    <text evidence="1">The sequence shown here is derived from an EMBL/GenBank/DDBJ whole genome shotgun (WGS) entry which is preliminary data.</text>
</comment>
<accession>A0A0F9T1S7</accession>
<name>A0A0F9T1S7_9ZZZZ</name>
<protein>
    <submittedName>
        <fullName evidence="1">Uncharacterized protein</fullName>
    </submittedName>
</protein>
<reference evidence="1" key="1">
    <citation type="journal article" date="2015" name="Nature">
        <title>Complex archaea that bridge the gap between prokaryotes and eukaryotes.</title>
        <authorList>
            <person name="Spang A."/>
            <person name="Saw J.H."/>
            <person name="Jorgensen S.L."/>
            <person name="Zaremba-Niedzwiedzka K."/>
            <person name="Martijn J."/>
            <person name="Lind A.E."/>
            <person name="van Eijk R."/>
            <person name="Schleper C."/>
            <person name="Guy L."/>
            <person name="Ettema T.J."/>
        </authorList>
    </citation>
    <scope>NUCLEOTIDE SEQUENCE</scope>
</reference>
<dbReference type="AlphaFoldDB" id="A0A0F9T1S7"/>
<organism evidence="1">
    <name type="scientific">marine sediment metagenome</name>
    <dbReference type="NCBI Taxonomy" id="412755"/>
    <lineage>
        <taxon>unclassified sequences</taxon>
        <taxon>metagenomes</taxon>
        <taxon>ecological metagenomes</taxon>
    </lineage>
</organism>
<proteinExistence type="predicted"/>